<evidence type="ECO:0000313" key="10">
    <source>
        <dbReference type="EnsemblPlants" id="QL05p040855:mrna"/>
    </source>
</evidence>
<dbReference type="EMBL" id="LRBV02000005">
    <property type="status" value="NOT_ANNOTATED_CDS"/>
    <property type="molecule type" value="Genomic_DNA"/>
</dbReference>
<feature type="domain" description="Transcription factor TFIIB cyclin-like" evidence="9">
    <location>
        <begin position="477"/>
        <end position="528"/>
    </location>
</feature>
<dbReference type="GO" id="GO:0097550">
    <property type="term" value="C:transcription preinitiation complex"/>
    <property type="evidence" value="ECO:0007669"/>
    <property type="project" value="TreeGrafter"/>
</dbReference>
<dbReference type="GO" id="GO:0001006">
    <property type="term" value="F:RNA polymerase III type 3 promoter sequence-specific DNA binding"/>
    <property type="evidence" value="ECO:0007669"/>
    <property type="project" value="TreeGrafter"/>
</dbReference>
<comment type="similarity">
    <text evidence="2">Belongs to the TFIIB family.</text>
</comment>
<dbReference type="GO" id="GO:0000126">
    <property type="term" value="C:transcription factor TFIIIB complex"/>
    <property type="evidence" value="ECO:0007669"/>
    <property type="project" value="TreeGrafter"/>
</dbReference>
<keyword evidence="8" id="KW-0539">Nucleus</keyword>
<keyword evidence="5" id="KW-0862">Zinc</keyword>
<accession>A0A7N2LQ96</accession>
<keyword evidence="7" id="KW-0804">Transcription</keyword>
<dbReference type="InterPro" id="IPR036915">
    <property type="entry name" value="Cyclin-like_sf"/>
</dbReference>
<dbReference type="Gene3D" id="1.10.472.10">
    <property type="entry name" value="Cyclin-like"/>
    <property type="match status" value="2"/>
</dbReference>
<dbReference type="InterPro" id="IPR000812">
    <property type="entry name" value="TFIIB"/>
</dbReference>
<evidence type="ECO:0000313" key="11">
    <source>
        <dbReference type="Proteomes" id="UP000594261"/>
    </source>
</evidence>
<evidence type="ECO:0000256" key="1">
    <source>
        <dbReference type="ARBA" id="ARBA00004123"/>
    </source>
</evidence>
<dbReference type="InParanoid" id="A0A7N2LQ96"/>
<protein>
    <recommendedName>
        <fullName evidence="9">Transcription factor TFIIB cyclin-like domain-containing protein</fullName>
    </recommendedName>
</protein>
<evidence type="ECO:0000256" key="3">
    <source>
        <dbReference type="ARBA" id="ARBA00022723"/>
    </source>
</evidence>
<feature type="domain" description="Transcription factor TFIIB cyclin-like" evidence="9">
    <location>
        <begin position="260"/>
        <end position="350"/>
    </location>
</feature>
<dbReference type="InterPro" id="IPR013150">
    <property type="entry name" value="TFIIB_cyclin"/>
</dbReference>
<keyword evidence="6" id="KW-0805">Transcription regulation</keyword>
<dbReference type="GO" id="GO:0008270">
    <property type="term" value="F:zinc ion binding"/>
    <property type="evidence" value="ECO:0007669"/>
    <property type="project" value="UniProtKB-KW"/>
</dbReference>
<dbReference type="SUPFAM" id="SSF47954">
    <property type="entry name" value="Cyclin-like"/>
    <property type="match status" value="2"/>
</dbReference>
<reference evidence="10 11" key="1">
    <citation type="journal article" date="2016" name="G3 (Bethesda)">
        <title>First Draft Assembly and Annotation of the Genome of a California Endemic Oak Quercus lobata Nee (Fagaceae).</title>
        <authorList>
            <person name="Sork V.L."/>
            <person name="Fitz-Gibbon S.T."/>
            <person name="Puiu D."/>
            <person name="Crepeau M."/>
            <person name="Gugger P.F."/>
            <person name="Sherman R."/>
            <person name="Stevens K."/>
            <person name="Langley C.H."/>
            <person name="Pellegrini M."/>
            <person name="Salzberg S.L."/>
        </authorList>
    </citation>
    <scope>NUCLEOTIDE SEQUENCE [LARGE SCALE GENOMIC DNA]</scope>
    <source>
        <strain evidence="10 11">cv. SW786</strain>
    </source>
</reference>
<reference evidence="10" key="2">
    <citation type="submission" date="2021-01" db="UniProtKB">
        <authorList>
            <consortium name="EnsemblPlants"/>
        </authorList>
    </citation>
    <scope>IDENTIFICATION</scope>
</reference>
<dbReference type="CDD" id="cd20553">
    <property type="entry name" value="CYCLIN_TFIIIB90_rpt1"/>
    <property type="match status" value="1"/>
</dbReference>
<dbReference type="Gramene" id="QL05p040855:mrna">
    <property type="protein sequence ID" value="QL05p040855:mrna"/>
    <property type="gene ID" value="QL05p040855"/>
</dbReference>
<dbReference type="GO" id="GO:0005634">
    <property type="term" value="C:nucleus"/>
    <property type="evidence" value="ECO:0007669"/>
    <property type="project" value="UniProtKB-SubCell"/>
</dbReference>
<comment type="subcellular location">
    <subcellularLocation>
        <location evidence="1">Nucleus</location>
    </subcellularLocation>
</comment>
<evidence type="ECO:0000256" key="2">
    <source>
        <dbReference type="ARBA" id="ARBA00010857"/>
    </source>
</evidence>
<evidence type="ECO:0000256" key="8">
    <source>
        <dbReference type="ARBA" id="ARBA00023242"/>
    </source>
</evidence>
<dbReference type="FunFam" id="1.10.472.10:FF:000007">
    <property type="entry name" value="Transcription factor IIIB 90 kDa subunit"/>
    <property type="match status" value="1"/>
</dbReference>
<dbReference type="GO" id="GO:0000995">
    <property type="term" value="F:RNA polymerase III general transcription initiation factor activity"/>
    <property type="evidence" value="ECO:0007669"/>
    <property type="project" value="TreeGrafter"/>
</dbReference>
<name>A0A7N2LQ96_QUELO</name>
<evidence type="ECO:0000256" key="5">
    <source>
        <dbReference type="ARBA" id="ARBA00022833"/>
    </source>
</evidence>
<keyword evidence="4" id="KW-0863">Zinc-finger</keyword>
<dbReference type="PANTHER" id="PTHR11618">
    <property type="entry name" value="TRANSCRIPTION INITIATION FACTOR IIB-RELATED"/>
    <property type="match status" value="1"/>
</dbReference>
<dbReference type="GO" id="GO:0017025">
    <property type="term" value="F:TBP-class protein binding"/>
    <property type="evidence" value="ECO:0007669"/>
    <property type="project" value="InterPro"/>
</dbReference>
<proteinExistence type="inferred from homology"/>
<evidence type="ECO:0000256" key="6">
    <source>
        <dbReference type="ARBA" id="ARBA00023015"/>
    </source>
</evidence>
<evidence type="ECO:0000256" key="7">
    <source>
        <dbReference type="ARBA" id="ARBA00023163"/>
    </source>
</evidence>
<dbReference type="GO" id="GO:0070897">
    <property type="term" value="P:transcription preinitiation complex assembly"/>
    <property type="evidence" value="ECO:0007669"/>
    <property type="project" value="InterPro"/>
</dbReference>
<dbReference type="Pfam" id="PF00382">
    <property type="entry name" value="TFIIB"/>
    <property type="match status" value="2"/>
</dbReference>
<evidence type="ECO:0000259" key="9">
    <source>
        <dbReference type="Pfam" id="PF00382"/>
    </source>
</evidence>
<dbReference type="EnsemblPlants" id="QL05p040855:mrna">
    <property type="protein sequence ID" value="QL05p040855:mrna"/>
    <property type="gene ID" value="QL05p040855"/>
</dbReference>
<dbReference type="PANTHER" id="PTHR11618:SF4">
    <property type="entry name" value="TRANSCRIPTION FACTOR IIIB 90 KDA SUBUNIT"/>
    <property type="match status" value="1"/>
</dbReference>
<keyword evidence="11" id="KW-1185">Reference proteome</keyword>
<evidence type="ECO:0000256" key="4">
    <source>
        <dbReference type="ARBA" id="ARBA00022771"/>
    </source>
</evidence>
<sequence>MALFLSCANGNHRPTSSYANGLVCCDVCGKVLHEDLYTDEPSFVKGAGGEADFRFSLISNEYLDSRLKSCVPSVICKLDIEKACELDSLFYLLGRMGFEERWRRGSCHYCLLFSIGEWISCWVFGQVMGFETREQLLYIRLALRCFEVVIGLINVGKSEKLFLLGRFIGVEVCSPIVVGGLGLRRVVHFNQALLVGEGNHILFWHDWWAGDIPLKLLYPNLFACLGDEEAFIFDVLVRQSKLSGSVVRSIQSGYSESFRRTLDKGRDMIESIVTTFNISGGDSMVNPACAFYQIAVERNFTRGRKTDQVAAACLYIACRVAKDPKPFLLIDFSEYLSINVYVLGAVFLQLCQLLSLGEHPTIIKPVDPSLYISRFTERRMILQVGYFSHLPPPLLLRLRCEGNRLTEHCSGGSFSHKCGMASSGSAFNVEEMVPLSGSFLQPSVGLPFSLAWVLDSNLPRVGLLEVPEGELLKQRNMKVSQTALYLIARMKRDWMQTGRKPSGLCGAALYISALSHGYSFSKTDIDGVLMTSMFEENGDQDDIDSER</sequence>
<keyword evidence="3" id="KW-0479">Metal-binding</keyword>
<dbReference type="AlphaFoldDB" id="A0A7N2LQ96"/>
<organism evidence="10 11">
    <name type="scientific">Quercus lobata</name>
    <name type="common">Valley oak</name>
    <dbReference type="NCBI Taxonomy" id="97700"/>
    <lineage>
        <taxon>Eukaryota</taxon>
        <taxon>Viridiplantae</taxon>
        <taxon>Streptophyta</taxon>
        <taxon>Embryophyta</taxon>
        <taxon>Tracheophyta</taxon>
        <taxon>Spermatophyta</taxon>
        <taxon>Magnoliopsida</taxon>
        <taxon>eudicotyledons</taxon>
        <taxon>Gunneridae</taxon>
        <taxon>Pentapetalae</taxon>
        <taxon>rosids</taxon>
        <taxon>fabids</taxon>
        <taxon>Fagales</taxon>
        <taxon>Fagaceae</taxon>
        <taxon>Quercus</taxon>
    </lineage>
</organism>
<dbReference type="Proteomes" id="UP000594261">
    <property type="component" value="Chromosome 5"/>
</dbReference>